<dbReference type="InterPro" id="IPR013098">
    <property type="entry name" value="Ig_I-set"/>
</dbReference>
<sequence length="750" mass="75006">MRVLRGLVASVLAATAVLTAAPSAHADTLALRASADTVAISEGSLDWGVKERFRSYITGSIAHGTITTGDGATVNTDGTFRFPLTEGVYDTGQRTALLSFSGQVRFTGHNGALDLVVANPKVAVGETGSTLYADVTSLPLDGTKPVSYPLVAFAALTPEATTGAMPATLTAAGVPAFADFYPEGEPLDPLTVAYDGPTGSPAPGSTAPVPEGAGGGPGEPEEEWTPPGTVKHTSEPVPPGLAIASVDVDQRRNRVYAAGGGKVTTVPGGTAVEIAGAQFVRVDPGSGEAYVLSGRTYGQAGDQSAVALWRADGAKLLDLGATYAQDLALDLARDRAYVIHYEAGANLSDAKLSVLTRDGDGTWTRSATVNRPYAASVAVAPDGTPYTGAAVKPGVVRHAPGDLTPTTVAEDAYGLLAFAPDGTLYAGSLFGNAAKITPSGVQTFRTVLYQTAMQVNPRTGDLYVARALGSDVLVYRDGELVEEGIAGGVARRGIAIGPDDKVYVPDDGQDRLLVLTRNLSPAVTRHPEDVTAREGEQVTFTASASGTPAPTVAWQSRAASGGQWAAVPGADSATLTVQAGADGTRYRAVFTNVAGSIATEPATLGGPGAGSATQTVAAEVVAGPLSLSVAGTAAGLSDVAAGQSASGQLNPATVTDLRGTAAGWSLVGQVTDFTSTGGGTIAAGSLGWAPRTDGNASPGPGAGLGQAATLCAAGAGSGGGVSACSAGLSLQVPDGTRAGAYTATLTLTLS</sequence>
<dbReference type="Pfam" id="PF07679">
    <property type="entry name" value="I-set"/>
    <property type="match status" value="1"/>
</dbReference>
<dbReference type="Gene3D" id="2.60.40.10">
    <property type="entry name" value="Immunoglobulins"/>
    <property type="match status" value="1"/>
</dbReference>
<organism evidence="4 5">
    <name type="scientific">Nonomuraea monospora</name>
    <dbReference type="NCBI Taxonomy" id="568818"/>
    <lineage>
        <taxon>Bacteria</taxon>
        <taxon>Bacillati</taxon>
        <taxon>Actinomycetota</taxon>
        <taxon>Actinomycetes</taxon>
        <taxon>Streptosporangiales</taxon>
        <taxon>Streptosporangiaceae</taxon>
        <taxon>Nonomuraea</taxon>
    </lineage>
</organism>
<keyword evidence="5" id="KW-1185">Reference proteome</keyword>
<dbReference type="RefSeq" id="WP_344484802.1">
    <property type="nucleotide sequence ID" value="NZ_BAAAQX010000022.1"/>
</dbReference>
<comment type="caution">
    <text evidence="4">The sequence shown here is derived from an EMBL/GenBank/DDBJ whole genome shotgun (WGS) entry which is preliminary data.</text>
</comment>
<dbReference type="EMBL" id="BAAAQX010000022">
    <property type="protein sequence ID" value="GAA2211704.1"/>
    <property type="molecule type" value="Genomic_DNA"/>
</dbReference>
<name>A0ABP5PJL0_9ACTN</name>
<feature type="signal peptide" evidence="2">
    <location>
        <begin position="1"/>
        <end position="26"/>
    </location>
</feature>
<dbReference type="SUPFAM" id="SSF63829">
    <property type="entry name" value="Calcium-dependent phosphotriesterase"/>
    <property type="match status" value="1"/>
</dbReference>
<proteinExistence type="predicted"/>
<dbReference type="InterPro" id="IPR036179">
    <property type="entry name" value="Ig-like_dom_sf"/>
</dbReference>
<dbReference type="SUPFAM" id="SSF48726">
    <property type="entry name" value="Immunoglobulin"/>
    <property type="match status" value="1"/>
</dbReference>
<feature type="chain" id="PRO_5045981507" description="Ig-like domain-containing protein" evidence="2">
    <location>
        <begin position="27"/>
        <end position="750"/>
    </location>
</feature>
<evidence type="ECO:0000313" key="5">
    <source>
        <dbReference type="Proteomes" id="UP001499843"/>
    </source>
</evidence>
<evidence type="ECO:0000259" key="3">
    <source>
        <dbReference type="PROSITE" id="PS50835"/>
    </source>
</evidence>
<feature type="region of interest" description="Disordered" evidence="1">
    <location>
        <begin position="189"/>
        <end position="240"/>
    </location>
</feature>
<dbReference type="Pfam" id="PF04213">
    <property type="entry name" value="HtaA"/>
    <property type="match status" value="1"/>
</dbReference>
<evidence type="ECO:0000313" key="4">
    <source>
        <dbReference type="EMBL" id="GAA2211704.1"/>
    </source>
</evidence>
<accession>A0ABP5PJL0</accession>
<dbReference type="Proteomes" id="UP001499843">
    <property type="component" value="Unassembled WGS sequence"/>
</dbReference>
<dbReference type="InterPro" id="IPR013783">
    <property type="entry name" value="Ig-like_fold"/>
</dbReference>
<gene>
    <name evidence="4" type="ORF">GCM10009850_071640</name>
</gene>
<dbReference type="InterPro" id="IPR007331">
    <property type="entry name" value="Htaa"/>
</dbReference>
<reference evidence="5" key="1">
    <citation type="journal article" date="2019" name="Int. J. Syst. Evol. Microbiol.">
        <title>The Global Catalogue of Microorganisms (GCM) 10K type strain sequencing project: providing services to taxonomists for standard genome sequencing and annotation.</title>
        <authorList>
            <consortium name="The Broad Institute Genomics Platform"/>
            <consortium name="The Broad Institute Genome Sequencing Center for Infectious Disease"/>
            <person name="Wu L."/>
            <person name="Ma J."/>
        </authorList>
    </citation>
    <scope>NUCLEOTIDE SEQUENCE [LARGE SCALE GENOMIC DNA]</scope>
    <source>
        <strain evidence="5">JCM 16114</strain>
    </source>
</reference>
<dbReference type="InterPro" id="IPR007110">
    <property type="entry name" value="Ig-like_dom"/>
</dbReference>
<protein>
    <recommendedName>
        <fullName evidence="3">Ig-like domain-containing protein</fullName>
    </recommendedName>
</protein>
<evidence type="ECO:0000256" key="1">
    <source>
        <dbReference type="SAM" id="MobiDB-lite"/>
    </source>
</evidence>
<keyword evidence="2" id="KW-0732">Signal</keyword>
<dbReference type="PROSITE" id="PS50835">
    <property type="entry name" value="IG_LIKE"/>
    <property type="match status" value="1"/>
</dbReference>
<evidence type="ECO:0000256" key="2">
    <source>
        <dbReference type="SAM" id="SignalP"/>
    </source>
</evidence>
<feature type="domain" description="Ig-like" evidence="3">
    <location>
        <begin position="521"/>
        <end position="605"/>
    </location>
</feature>